<dbReference type="FunCoup" id="E8QXW8">
    <property type="interactions" value="26"/>
</dbReference>
<keyword evidence="3" id="KW-1185">Reference proteome</keyword>
<gene>
    <name evidence="2" type="ordered locus">Isop_0352</name>
</gene>
<dbReference type="InterPro" id="IPR036866">
    <property type="entry name" value="RibonucZ/Hydroxyglut_hydro"/>
</dbReference>
<evidence type="ECO:0000313" key="3">
    <source>
        <dbReference type="Proteomes" id="UP000008631"/>
    </source>
</evidence>
<dbReference type="SUPFAM" id="SSF56281">
    <property type="entry name" value="Metallo-hydrolase/oxidoreductase"/>
    <property type="match status" value="1"/>
</dbReference>
<dbReference type="Pfam" id="PF12706">
    <property type="entry name" value="Lactamase_B_2"/>
    <property type="match status" value="1"/>
</dbReference>
<dbReference type="InterPro" id="IPR001279">
    <property type="entry name" value="Metallo-B-lactamas"/>
</dbReference>
<organism evidence="2 3">
    <name type="scientific">Isosphaera pallida (strain ATCC 43644 / DSM 9630 / IS1B)</name>
    <dbReference type="NCBI Taxonomy" id="575540"/>
    <lineage>
        <taxon>Bacteria</taxon>
        <taxon>Pseudomonadati</taxon>
        <taxon>Planctomycetota</taxon>
        <taxon>Planctomycetia</taxon>
        <taxon>Isosphaerales</taxon>
        <taxon>Isosphaeraceae</taxon>
        <taxon>Isosphaera</taxon>
    </lineage>
</organism>
<dbReference type="Proteomes" id="UP000008631">
    <property type="component" value="Chromosome"/>
</dbReference>
<dbReference type="KEGG" id="ipa:Isop_0352"/>
<dbReference type="SMART" id="SM00849">
    <property type="entry name" value="Lactamase_B"/>
    <property type="match status" value="1"/>
</dbReference>
<feature type="domain" description="Metallo-beta-lactamase" evidence="1">
    <location>
        <begin position="42"/>
        <end position="257"/>
    </location>
</feature>
<evidence type="ECO:0000313" key="2">
    <source>
        <dbReference type="EMBL" id="ADV60947.1"/>
    </source>
</evidence>
<dbReference type="eggNOG" id="COG2220">
    <property type="taxonomic scope" value="Bacteria"/>
</dbReference>
<name>E8QXW8_ISOPI</name>
<dbReference type="InParanoid" id="E8QXW8"/>
<dbReference type="PANTHER" id="PTHR43546">
    <property type="entry name" value="UPF0173 METAL-DEPENDENT HYDROLASE MJ1163-RELATED"/>
    <property type="match status" value="1"/>
</dbReference>
<dbReference type="Gene3D" id="3.60.15.10">
    <property type="entry name" value="Ribonuclease Z/Hydroxyacylglutathione hydrolase-like"/>
    <property type="match status" value="1"/>
</dbReference>
<dbReference type="HOGENOM" id="CLU_020884_3_0_0"/>
<dbReference type="AlphaFoldDB" id="E8QXW8"/>
<sequence length="316" mass="34887">MIDHRPDSPPTLIEPVRSDADLVAEIAAERPQPGGATLWWLGQSGFLVKFPDLTLLIDPYLSESLTAKYAHTDRPHIRMTRAPLRPEQTAGLVDLVLCSHQHSDHLDPATVPEVLRVNPQAKLALPAALWDHALGLGLDPRRLIGLEDGTVIAVPGANLTIRAVPSAHETLERDHRGRHLFLGFVIESHEGALRFYHSGDTIRYDGLEQRLGPGPWDLLMLPINGRDPSRGVAGNMGIAEGLGLAANLRPRFLIPHHFEMFTFNTADRNEFLRRARQEGELPPEVQPVDLRCGQRWVCPPRRPSASVAASDDMGSV</sequence>
<reference key="1">
    <citation type="submission" date="2010-11" db="EMBL/GenBank/DDBJ databases">
        <title>The complete sequence of chromosome of Isophaera pallida ATCC 43644.</title>
        <authorList>
            <consortium name="US DOE Joint Genome Institute (JGI-PGF)"/>
            <person name="Lucas S."/>
            <person name="Copeland A."/>
            <person name="Lapidus A."/>
            <person name="Bruce D."/>
            <person name="Goodwin L."/>
            <person name="Pitluck S."/>
            <person name="Kyrpides N."/>
            <person name="Mavromatis K."/>
            <person name="Pagani I."/>
            <person name="Ivanova N."/>
            <person name="Saunders E."/>
            <person name="Brettin T."/>
            <person name="Detter J.C."/>
            <person name="Han C."/>
            <person name="Tapia R."/>
            <person name="Land M."/>
            <person name="Hauser L."/>
            <person name="Markowitz V."/>
            <person name="Cheng J.-F."/>
            <person name="Hugenholtz P."/>
            <person name="Woyke T."/>
            <person name="Wu D."/>
            <person name="Eisen J.A."/>
        </authorList>
    </citation>
    <scope>NUCLEOTIDE SEQUENCE</scope>
    <source>
        <strain>ATCC 43644</strain>
    </source>
</reference>
<protein>
    <recommendedName>
        <fullName evidence="1">Metallo-beta-lactamase domain-containing protein</fullName>
    </recommendedName>
</protein>
<dbReference type="STRING" id="575540.Isop_0352"/>
<dbReference type="InterPro" id="IPR050114">
    <property type="entry name" value="UPF0173_UPF0282_UlaG_hydrolase"/>
</dbReference>
<dbReference type="RefSeq" id="WP_013563236.1">
    <property type="nucleotide sequence ID" value="NC_014962.1"/>
</dbReference>
<reference evidence="2 3" key="2">
    <citation type="journal article" date="2011" name="Stand. Genomic Sci.">
        <title>Complete genome sequence of Isosphaera pallida type strain (IS1B).</title>
        <authorList>
            <consortium name="US DOE Joint Genome Institute (JGI-PGF)"/>
            <person name="Goker M."/>
            <person name="Cleland D."/>
            <person name="Saunders E."/>
            <person name="Lapidus A."/>
            <person name="Nolan M."/>
            <person name="Lucas S."/>
            <person name="Hammon N."/>
            <person name="Deshpande S."/>
            <person name="Cheng J.F."/>
            <person name="Tapia R."/>
            <person name="Han C."/>
            <person name="Goodwin L."/>
            <person name="Pitluck S."/>
            <person name="Liolios K."/>
            <person name="Pagani I."/>
            <person name="Ivanova N."/>
            <person name="Mavromatis K."/>
            <person name="Pati A."/>
            <person name="Chen A."/>
            <person name="Palaniappan K."/>
            <person name="Land M."/>
            <person name="Hauser L."/>
            <person name="Chang Y.J."/>
            <person name="Jeffries C.D."/>
            <person name="Detter J.C."/>
            <person name="Beck B."/>
            <person name="Woyke T."/>
            <person name="Bristow J."/>
            <person name="Eisen J.A."/>
            <person name="Markowitz V."/>
            <person name="Hugenholtz P."/>
            <person name="Kyrpides N.C."/>
            <person name="Klenk H.P."/>
        </authorList>
    </citation>
    <scope>NUCLEOTIDE SEQUENCE [LARGE SCALE GENOMIC DNA]</scope>
    <source>
        <strain evidence="3">ATCC 43644 / DSM 9630 / IS1B</strain>
    </source>
</reference>
<accession>E8QXW8</accession>
<proteinExistence type="predicted"/>
<evidence type="ECO:0000259" key="1">
    <source>
        <dbReference type="SMART" id="SM00849"/>
    </source>
</evidence>
<dbReference type="EMBL" id="CP002353">
    <property type="protein sequence ID" value="ADV60947.1"/>
    <property type="molecule type" value="Genomic_DNA"/>
</dbReference>
<dbReference type="OrthoDB" id="9789133at2"/>